<feature type="compositionally biased region" description="Basic residues" evidence="1">
    <location>
        <begin position="1"/>
        <end position="10"/>
    </location>
</feature>
<gene>
    <name evidence="2" type="ORF">EVA_12942</name>
</gene>
<dbReference type="EMBL" id="AMCI01004029">
    <property type="protein sequence ID" value="EJW98952.1"/>
    <property type="molecule type" value="Genomic_DNA"/>
</dbReference>
<protein>
    <submittedName>
        <fullName evidence="2">Uncharacterized protein</fullName>
    </submittedName>
</protein>
<organism evidence="2">
    <name type="scientific">gut metagenome</name>
    <dbReference type="NCBI Taxonomy" id="749906"/>
    <lineage>
        <taxon>unclassified sequences</taxon>
        <taxon>metagenomes</taxon>
        <taxon>organismal metagenomes</taxon>
    </lineage>
</organism>
<proteinExistence type="predicted"/>
<evidence type="ECO:0000256" key="1">
    <source>
        <dbReference type="SAM" id="MobiDB-lite"/>
    </source>
</evidence>
<accession>J9GAZ4</accession>
<comment type="caution">
    <text evidence="2">The sequence shown here is derived from an EMBL/GenBank/DDBJ whole genome shotgun (WGS) entry which is preliminary data.</text>
</comment>
<dbReference type="AlphaFoldDB" id="J9GAZ4"/>
<evidence type="ECO:0000313" key="2">
    <source>
        <dbReference type="EMBL" id="EJW98952.1"/>
    </source>
</evidence>
<reference evidence="2" key="1">
    <citation type="journal article" date="2012" name="PLoS ONE">
        <title>Gene sets for utilization of primary and secondary nutrition supplies in the distal gut of endangered iberian lynx.</title>
        <authorList>
            <person name="Alcaide M."/>
            <person name="Messina E."/>
            <person name="Richter M."/>
            <person name="Bargiela R."/>
            <person name="Peplies J."/>
            <person name="Huws S.A."/>
            <person name="Newbold C.J."/>
            <person name="Golyshin P.N."/>
            <person name="Simon M.A."/>
            <person name="Lopez G."/>
            <person name="Yakimov M.M."/>
            <person name="Ferrer M."/>
        </authorList>
    </citation>
    <scope>NUCLEOTIDE SEQUENCE</scope>
</reference>
<sequence>MLYKWSKRPPHTPLQIRSPMGSSCSSSCKSVSSFSRGQKCTLTPSCCAFA</sequence>
<name>J9GAZ4_9ZZZZ</name>
<feature type="region of interest" description="Disordered" evidence="1">
    <location>
        <begin position="1"/>
        <end position="23"/>
    </location>
</feature>